<evidence type="ECO:0000313" key="2">
    <source>
        <dbReference type="Proteomes" id="UP000682195"/>
    </source>
</evidence>
<evidence type="ECO:0000313" key="1">
    <source>
        <dbReference type="EMBL" id="QUB76653.1"/>
    </source>
</evidence>
<proteinExistence type="predicted"/>
<accession>A0ABX7XST1</accession>
<reference evidence="1 2" key="1">
    <citation type="submission" date="2021-03" db="EMBL/GenBank/DDBJ databases">
        <title>Human Oral Microbial Genomes.</title>
        <authorList>
            <person name="Johnston C.D."/>
            <person name="Chen T."/>
            <person name="Dewhirst F.E."/>
        </authorList>
    </citation>
    <scope>NUCLEOTIDE SEQUENCE [LARGE SCALE GENOMIC DNA]</scope>
    <source>
        <strain evidence="1 2">F0054</strain>
    </source>
</reference>
<dbReference type="EMBL" id="CP072362">
    <property type="protein sequence ID" value="QUB76653.1"/>
    <property type="molecule type" value="Genomic_DNA"/>
</dbReference>
<organism evidence="1 2">
    <name type="scientific">Prevotella melaninogenica</name>
    <dbReference type="NCBI Taxonomy" id="28132"/>
    <lineage>
        <taxon>Bacteria</taxon>
        <taxon>Pseudomonadati</taxon>
        <taxon>Bacteroidota</taxon>
        <taxon>Bacteroidia</taxon>
        <taxon>Bacteroidales</taxon>
        <taxon>Prevotellaceae</taxon>
        <taxon>Prevotella</taxon>
    </lineage>
</organism>
<sequence>MKQIKDFRVQIISLNPKGHTSILSMKESVDIQCLNQGVTTVTFLGSTEISLDGRPLTEASKVAFNLGQSVYPLSFQMNEEDYELLNFDEAKAQWDKYSKIACSGEESEYVKEYIESSSLWMKDERTFLKAIMQRIFLQLMLFKDNQDYLLTPNYPNPNTPLQWKLKRTSTYSNPSIWDLKVQLPESNPYFVEGKGILEVEKTIHGIPKDIHLEFRVEMSNEGYYRKMVDINIIEE</sequence>
<dbReference type="RefSeq" id="WP_211808519.1">
    <property type="nucleotide sequence ID" value="NZ_CP072362.1"/>
</dbReference>
<keyword evidence="2" id="KW-1185">Reference proteome</keyword>
<gene>
    <name evidence="1" type="ORF">J5A58_13170</name>
</gene>
<dbReference type="Proteomes" id="UP000682195">
    <property type="component" value="Chromosome 2"/>
</dbReference>
<name>A0ABX7XST1_9BACT</name>
<protein>
    <submittedName>
        <fullName evidence="1">Toxin-antitoxin system antitoxin subunit</fullName>
    </submittedName>
</protein>